<gene>
    <name evidence="2" type="ORF">M8C21_031946</name>
</gene>
<sequence length="206" mass="23046">MSSGIRVRGQRSILSSFTPRPSAVDDGAHQETLVNNNKKKKRPNISLSDFLDRKLHKTSKLVQGKEKPFLSPGASVGANHLFNGDKKTKGPDLDGTLDIVFQQFKHNKENEDNVYFNVEDSTTTHVTKESQIEDLRKQTNQFEGLHGKPPAPKGLVVLGGDPMPKQAKYQKSFIRKEKPLPLYNHYASGSGWWDSDMEGIDNDEVS</sequence>
<feature type="region of interest" description="Disordered" evidence="1">
    <location>
        <begin position="1"/>
        <end position="45"/>
    </location>
</feature>
<reference evidence="2" key="1">
    <citation type="submission" date="2022-06" db="EMBL/GenBank/DDBJ databases">
        <title>Uncovering the hologenomic basis of an extraordinary plant invasion.</title>
        <authorList>
            <person name="Bieker V.C."/>
            <person name="Martin M.D."/>
            <person name="Gilbert T."/>
            <person name="Hodgins K."/>
            <person name="Battlay P."/>
            <person name="Petersen B."/>
            <person name="Wilson J."/>
        </authorList>
    </citation>
    <scope>NUCLEOTIDE SEQUENCE</scope>
    <source>
        <strain evidence="2">AA19_3_7</strain>
        <tissue evidence="2">Leaf</tissue>
    </source>
</reference>
<accession>A0AAD5C5Y1</accession>
<evidence type="ECO:0000256" key="1">
    <source>
        <dbReference type="SAM" id="MobiDB-lite"/>
    </source>
</evidence>
<comment type="caution">
    <text evidence="2">The sequence shown here is derived from an EMBL/GenBank/DDBJ whole genome shotgun (WGS) entry which is preliminary data.</text>
</comment>
<evidence type="ECO:0000313" key="3">
    <source>
        <dbReference type="Proteomes" id="UP001206925"/>
    </source>
</evidence>
<organism evidence="2 3">
    <name type="scientific">Ambrosia artemisiifolia</name>
    <name type="common">Common ragweed</name>
    <dbReference type="NCBI Taxonomy" id="4212"/>
    <lineage>
        <taxon>Eukaryota</taxon>
        <taxon>Viridiplantae</taxon>
        <taxon>Streptophyta</taxon>
        <taxon>Embryophyta</taxon>
        <taxon>Tracheophyta</taxon>
        <taxon>Spermatophyta</taxon>
        <taxon>Magnoliopsida</taxon>
        <taxon>eudicotyledons</taxon>
        <taxon>Gunneridae</taxon>
        <taxon>Pentapetalae</taxon>
        <taxon>asterids</taxon>
        <taxon>campanulids</taxon>
        <taxon>Asterales</taxon>
        <taxon>Asteraceae</taxon>
        <taxon>Asteroideae</taxon>
        <taxon>Heliantheae alliance</taxon>
        <taxon>Heliantheae</taxon>
        <taxon>Ambrosia</taxon>
    </lineage>
</organism>
<proteinExistence type="predicted"/>
<protein>
    <submittedName>
        <fullName evidence="2">Uncharacterized protein</fullName>
    </submittedName>
</protein>
<dbReference type="PANTHER" id="PTHR38382:SF1">
    <property type="entry name" value="RNA-BINDING PROTEIN"/>
    <property type="match status" value="1"/>
</dbReference>
<dbReference type="PANTHER" id="PTHR38382">
    <property type="entry name" value="RNA-BINDING PROTEIN"/>
    <property type="match status" value="1"/>
</dbReference>
<evidence type="ECO:0000313" key="2">
    <source>
        <dbReference type="EMBL" id="KAI7735630.1"/>
    </source>
</evidence>
<dbReference type="EMBL" id="JAMZMK010009458">
    <property type="protein sequence ID" value="KAI7735630.1"/>
    <property type="molecule type" value="Genomic_DNA"/>
</dbReference>
<keyword evidence="3" id="KW-1185">Reference proteome</keyword>
<dbReference type="AlphaFoldDB" id="A0AAD5C5Y1"/>
<dbReference type="Proteomes" id="UP001206925">
    <property type="component" value="Unassembled WGS sequence"/>
</dbReference>
<name>A0AAD5C5Y1_AMBAR</name>